<feature type="domain" description="Peptidase M28" evidence="1">
    <location>
        <begin position="207"/>
        <end position="399"/>
    </location>
</feature>
<evidence type="ECO:0000313" key="3">
    <source>
        <dbReference type="Proteomes" id="UP001212498"/>
    </source>
</evidence>
<dbReference type="Proteomes" id="UP001212498">
    <property type="component" value="Unassembled WGS sequence"/>
</dbReference>
<organism evidence="2 3">
    <name type="scientific">Nonomuraea ferruginea</name>
    <dbReference type="NCBI Taxonomy" id="46174"/>
    <lineage>
        <taxon>Bacteria</taxon>
        <taxon>Bacillati</taxon>
        <taxon>Actinomycetota</taxon>
        <taxon>Actinomycetes</taxon>
        <taxon>Streptosporangiales</taxon>
        <taxon>Streptosporangiaceae</taxon>
        <taxon>Nonomuraea</taxon>
    </lineage>
</organism>
<sequence length="616" mass="63558">MRTVGDAVQDAFDRCDVRRAVEDVAELAAFDRYQASDGIRAAAEYVAGRAERAGLSDVRLLEFPADGARRWWSFRAPLSWTPVRAAIDDVVRYPEQPFALAAGSAATPPGGVTVTVAPLADAGEGSLAVHDDPGTPVPVAITRAASAGAFGLVTDRLPGPGRVELPAGSGLAAFSVTPEQAAELLRRGRVRVEVETHRRAAMPVVTGLLPGTGPEEVLLSAHLCHPRPSVNDNASGAAALLSVAGMLAGRRGRRGIRFVWGPEFTGMAAYLHDVAARPPVAAVNVDMAGQDQRRCGGPLIVERSPDHLPGFVNALTEHVVAALPQAARSYSGAVACDTWAWRATPFVGASDHSLLVDASIGCPTVSLGHWPDRFNHSAADTLDKLDPAELRRTATVAGAVAAVLAGLAGERAELEDIAVGWGAARLLGCRQGSRVLLRHRTAVALGALDGVEALHGRAGGRARAWLADLANHVAALSPAGAGAALSPAGEGGVLSPAGEGGVLSPAGEGAALSPVGEGGEVFAGPVLSRAWDGPFNLRGLAEAASPAGRVWLDRQAARARARSYALMLALAHGIDGARDRAALAAYAECAAELPVPEEFAHEFLAVLVEAGWAKEG</sequence>
<dbReference type="SUPFAM" id="SSF53187">
    <property type="entry name" value="Zn-dependent exopeptidases"/>
    <property type="match status" value="1"/>
</dbReference>
<dbReference type="Pfam" id="PF04389">
    <property type="entry name" value="Peptidase_M28"/>
    <property type="match status" value="1"/>
</dbReference>
<keyword evidence="3" id="KW-1185">Reference proteome</keyword>
<proteinExistence type="predicted"/>
<comment type="caution">
    <text evidence="2">The sequence shown here is derived from an EMBL/GenBank/DDBJ whole genome shotgun (WGS) entry which is preliminary data.</text>
</comment>
<gene>
    <name evidence="2" type="ORF">OUY24_16120</name>
</gene>
<name>A0ABT4SYH6_9ACTN</name>
<reference evidence="2 3" key="1">
    <citation type="submission" date="2022-11" db="EMBL/GenBank/DDBJ databases">
        <title>Nonomuraea corallina sp. nov., a new species of the genus Nonomuraea isolated from sea side sediment in Thai sea.</title>
        <authorList>
            <person name="Ngamcharungchit C."/>
            <person name="Matsumoto A."/>
            <person name="Suriyachadkun C."/>
            <person name="Panbangred W."/>
            <person name="Inahashi Y."/>
            <person name="Intra B."/>
        </authorList>
    </citation>
    <scope>NUCLEOTIDE SEQUENCE [LARGE SCALE GENOMIC DNA]</scope>
    <source>
        <strain evidence="2 3">DSM 43553</strain>
    </source>
</reference>
<dbReference type="EMBL" id="JAPNUD010000036">
    <property type="protein sequence ID" value="MDA0642160.1"/>
    <property type="molecule type" value="Genomic_DNA"/>
</dbReference>
<dbReference type="InterPro" id="IPR007484">
    <property type="entry name" value="Peptidase_M28"/>
</dbReference>
<evidence type="ECO:0000259" key="1">
    <source>
        <dbReference type="Pfam" id="PF04389"/>
    </source>
</evidence>
<accession>A0ABT4SYH6</accession>
<dbReference type="Gene3D" id="3.40.630.10">
    <property type="entry name" value="Zn peptidases"/>
    <property type="match status" value="1"/>
</dbReference>
<evidence type="ECO:0000313" key="2">
    <source>
        <dbReference type="EMBL" id="MDA0642160.1"/>
    </source>
</evidence>
<protein>
    <submittedName>
        <fullName evidence="2">DUF4910 domain-containing protein</fullName>
    </submittedName>
</protein>
<dbReference type="RefSeq" id="WP_271276772.1">
    <property type="nucleotide sequence ID" value="NZ_BAABFD010000001.1"/>
</dbReference>